<dbReference type="Gene3D" id="3.30.1150.10">
    <property type="match status" value="1"/>
</dbReference>
<evidence type="ECO:0000256" key="3">
    <source>
        <dbReference type="ARBA" id="ARBA00022989"/>
    </source>
</evidence>
<evidence type="ECO:0000313" key="9">
    <source>
        <dbReference type="Proteomes" id="UP001155128"/>
    </source>
</evidence>
<dbReference type="Proteomes" id="UP001155128">
    <property type="component" value="Unassembled WGS sequence"/>
</dbReference>
<comment type="subcellular location">
    <subcellularLocation>
        <location evidence="1">Membrane</location>
        <topology evidence="1">Single-pass membrane protein</topology>
    </subcellularLocation>
</comment>
<feature type="compositionally biased region" description="Polar residues" evidence="5">
    <location>
        <begin position="79"/>
        <end position="92"/>
    </location>
</feature>
<evidence type="ECO:0000256" key="5">
    <source>
        <dbReference type="SAM" id="MobiDB-lite"/>
    </source>
</evidence>
<dbReference type="SUPFAM" id="SSF74653">
    <property type="entry name" value="TolA/TonB C-terminal domain"/>
    <property type="match status" value="1"/>
</dbReference>
<evidence type="ECO:0000256" key="6">
    <source>
        <dbReference type="SAM" id="Phobius"/>
    </source>
</evidence>
<dbReference type="NCBIfam" id="TIGR01352">
    <property type="entry name" value="tonB_Cterm"/>
    <property type="match status" value="1"/>
</dbReference>
<accession>A0A9X2EEZ2</accession>
<comment type="caution">
    <text evidence="8">The sequence shown here is derived from an EMBL/GenBank/DDBJ whole genome shotgun (WGS) entry which is preliminary data.</text>
</comment>
<feature type="region of interest" description="Disordered" evidence="5">
    <location>
        <begin position="52"/>
        <end position="154"/>
    </location>
</feature>
<keyword evidence="4 6" id="KW-0472">Membrane</keyword>
<evidence type="ECO:0000256" key="4">
    <source>
        <dbReference type="ARBA" id="ARBA00023136"/>
    </source>
</evidence>
<evidence type="ECO:0000313" key="8">
    <source>
        <dbReference type="EMBL" id="MCM8556206.1"/>
    </source>
</evidence>
<feature type="compositionally biased region" description="Pro residues" evidence="5">
    <location>
        <begin position="93"/>
        <end position="104"/>
    </location>
</feature>
<feature type="transmembrane region" description="Helical" evidence="6">
    <location>
        <begin position="12"/>
        <end position="32"/>
    </location>
</feature>
<evidence type="ECO:0000256" key="1">
    <source>
        <dbReference type="ARBA" id="ARBA00004167"/>
    </source>
</evidence>
<organism evidence="8 9">
    <name type="scientific">Sphingomicrobium sediminis</name>
    <dbReference type="NCBI Taxonomy" id="2950949"/>
    <lineage>
        <taxon>Bacteria</taxon>
        <taxon>Pseudomonadati</taxon>
        <taxon>Pseudomonadota</taxon>
        <taxon>Alphaproteobacteria</taxon>
        <taxon>Sphingomonadales</taxon>
        <taxon>Sphingomonadaceae</taxon>
        <taxon>Sphingomicrobium</taxon>
    </lineage>
</organism>
<evidence type="ECO:0000256" key="2">
    <source>
        <dbReference type="ARBA" id="ARBA00022692"/>
    </source>
</evidence>
<dbReference type="AlphaFoldDB" id="A0A9X2EEZ2"/>
<evidence type="ECO:0000259" key="7">
    <source>
        <dbReference type="Pfam" id="PF03544"/>
    </source>
</evidence>
<gene>
    <name evidence="8" type="ORF">NDO55_00025</name>
</gene>
<protein>
    <submittedName>
        <fullName evidence="8">Energy transducer TonB</fullName>
    </submittedName>
</protein>
<name>A0A9X2EEZ2_9SPHN</name>
<dbReference type="InterPro" id="IPR037682">
    <property type="entry name" value="TonB_C"/>
</dbReference>
<keyword evidence="2 6" id="KW-0812">Transmembrane</keyword>
<dbReference type="InterPro" id="IPR006260">
    <property type="entry name" value="TonB/TolA_C"/>
</dbReference>
<feature type="compositionally biased region" description="Gly residues" evidence="5">
    <location>
        <begin position="124"/>
        <end position="149"/>
    </location>
</feature>
<keyword evidence="3 6" id="KW-1133">Transmembrane helix</keyword>
<dbReference type="GO" id="GO:0016020">
    <property type="term" value="C:membrane"/>
    <property type="evidence" value="ECO:0007669"/>
    <property type="project" value="UniProtKB-SubCell"/>
</dbReference>
<dbReference type="Pfam" id="PF03544">
    <property type="entry name" value="TonB_C"/>
    <property type="match status" value="1"/>
</dbReference>
<reference evidence="8" key="1">
    <citation type="submission" date="2022-06" db="EMBL/GenBank/DDBJ databases">
        <title>Sphingomicrobium sedimins sp. nov., a marine bacterium isolated from tidal flat.</title>
        <authorList>
            <person name="Kim C.-H."/>
            <person name="Yoo Y."/>
            <person name="Kim J.-J."/>
        </authorList>
    </citation>
    <scope>NUCLEOTIDE SEQUENCE</scope>
    <source>
        <strain evidence="8">GRR-S6-50</strain>
    </source>
</reference>
<sequence>MYREERNPWRKVGVLGVIVALHGVGIAGLILAKGPVFEEVPESVVETFDVVIEPPPPIEDIDDPDQATPREEGEASARNVEQTASEVQSTESPVPPVREPPRAAPRPNDGNATDQGASDRDEGGTGSGGVGEGTGSGRGGDGLGGGGGTKPQLVTRTQVVVADFPRELRRQWEDGTVAIYNVTVNVDGSTSNCSVGRSSGIPEFDAEACRLIERKVRWQPARNAVGEPISYRYGYQISARR</sequence>
<feature type="domain" description="TonB C-terminal" evidence="7">
    <location>
        <begin position="163"/>
        <end position="233"/>
    </location>
</feature>
<dbReference type="RefSeq" id="WP_252111205.1">
    <property type="nucleotide sequence ID" value="NZ_JAMSHT010000001.1"/>
</dbReference>
<proteinExistence type="predicted"/>
<dbReference type="GO" id="GO:0055085">
    <property type="term" value="P:transmembrane transport"/>
    <property type="evidence" value="ECO:0007669"/>
    <property type="project" value="InterPro"/>
</dbReference>
<keyword evidence="9" id="KW-1185">Reference proteome</keyword>
<dbReference type="EMBL" id="JAMSHT010000001">
    <property type="protein sequence ID" value="MCM8556206.1"/>
    <property type="molecule type" value="Genomic_DNA"/>
</dbReference>